<dbReference type="EMBL" id="CR931997">
    <property type="protein sequence ID" value="CAI37770.1"/>
    <property type="molecule type" value="Genomic_DNA"/>
</dbReference>
<dbReference type="SUPFAM" id="SSF54690">
    <property type="entry name" value="Molybdopterin synthase subunit MoaE"/>
    <property type="match status" value="1"/>
</dbReference>
<gene>
    <name evidence="1" type="primary">moaE</name>
    <name evidence="1" type="ordered locus">jk1597</name>
</gene>
<dbReference type="CDD" id="cd00756">
    <property type="entry name" value="MoaE"/>
    <property type="match status" value="1"/>
</dbReference>
<dbReference type="PANTHER" id="PTHR23404">
    <property type="entry name" value="MOLYBDOPTERIN SYNTHASE RELATED"/>
    <property type="match status" value="1"/>
</dbReference>
<name>Q4JTT7_CORJK</name>
<dbReference type="InterPro" id="IPR036563">
    <property type="entry name" value="MoaE_sf"/>
</dbReference>
<dbReference type="eggNOG" id="COG0314">
    <property type="taxonomic scope" value="Bacteria"/>
</dbReference>
<dbReference type="Pfam" id="PF02391">
    <property type="entry name" value="MoaE"/>
    <property type="match status" value="1"/>
</dbReference>
<protein>
    <submittedName>
        <fullName evidence="1">Molybdenum cofactor biosynthesis protein</fullName>
    </submittedName>
</protein>
<dbReference type="OrthoDB" id="9794429at2"/>
<evidence type="ECO:0000313" key="1">
    <source>
        <dbReference type="EMBL" id="CAI37770.1"/>
    </source>
</evidence>
<dbReference type="GO" id="GO:0006777">
    <property type="term" value="P:Mo-molybdopterin cofactor biosynthetic process"/>
    <property type="evidence" value="ECO:0007669"/>
    <property type="project" value="InterPro"/>
</dbReference>
<dbReference type="Gene3D" id="3.90.1170.40">
    <property type="entry name" value="Molybdopterin biosynthesis MoaE subunit"/>
    <property type="match status" value="1"/>
</dbReference>
<dbReference type="STRING" id="306537.jk1597"/>
<evidence type="ECO:0000313" key="2">
    <source>
        <dbReference type="Proteomes" id="UP000000545"/>
    </source>
</evidence>
<dbReference type="AlphaFoldDB" id="Q4JTT7"/>
<dbReference type="Proteomes" id="UP000000545">
    <property type="component" value="Chromosome"/>
</dbReference>
<dbReference type="PATRIC" id="fig|306537.10.peg.1616"/>
<reference evidence="1 2" key="1">
    <citation type="journal article" date="2005" name="J. Bacteriol.">
        <title>Complete genome sequence and analysis of the multiresistant nosocomial pathogen Corynebacterium jeikeium K411, a lipid-requiring bacterium of the human skin flora.</title>
        <authorList>
            <person name="Tauch A."/>
            <person name="Kaiser O."/>
            <person name="Hain T."/>
            <person name="Goesmann A."/>
            <person name="Weisshaar B."/>
            <person name="Albersmeier A."/>
            <person name="Bekel T."/>
            <person name="Bischoff N."/>
            <person name="Brune I."/>
            <person name="Chakraborty T."/>
            <person name="Kalinowski J."/>
            <person name="Meyer F."/>
            <person name="Rupp O."/>
            <person name="Schneiker S."/>
            <person name="Viehoever P."/>
            <person name="Puehler A."/>
        </authorList>
    </citation>
    <scope>NUCLEOTIDE SEQUENCE [LARGE SCALE GENOMIC DNA]</scope>
    <source>
        <strain evidence="1 2">K411</strain>
    </source>
</reference>
<accession>Q4JTT7</accession>
<dbReference type="RefSeq" id="WP_011273992.1">
    <property type="nucleotide sequence ID" value="NC_007164.1"/>
</dbReference>
<proteinExistence type="predicted"/>
<keyword evidence="2" id="KW-1185">Reference proteome</keyword>
<dbReference type="HOGENOM" id="CLU_089568_1_1_11"/>
<sequence length="148" mass="16281">MFCLHLREDRRVPYAFISIQPLDAQALEELAEDERCGATVVFRGVVRNHDGGQLVAGIQYSAHPFAEDALADIAEGVAKRDQVHQVVVAHRVGDLEVGDDAFIAIVSAEHRAEAFSACLDIVEEIKTRVPIWKLQQFSNGSTSWSGLP</sequence>
<dbReference type="InterPro" id="IPR003448">
    <property type="entry name" value="Mopterin_biosynth_MoaE"/>
</dbReference>
<organism evidence="1 2">
    <name type="scientific">Corynebacterium jeikeium (strain K411)</name>
    <dbReference type="NCBI Taxonomy" id="306537"/>
    <lineage>
        <taxon>Bacteria</taxon>
        <taxon>Bacillati</taxon>
        <taxon>Actinomycetota</taxon>
        <taxon>Actinomycetes</taxon>
        <taxon>Mycobacteriales</taxon>
        <taxon>Corynebacteriaceae</taxon>
        <taxon>Corynebacterium</taxon>
    </lineage>
</organism>
<dbReference type="KEGG" id="cjk:jk1597"/>